<evidence type="ECO:0008006" key="5">
    <source>
        <dbReference type="Google" id="ProtNLM"/>
    </source>
</evidence>
<feature type="region of interest" description="Disordered" evidence="1">
    <location>
        <begin position="306"/>
        <end position="385"/>
    </location>
</feature>
<evidence type="ECO:0000256" key="2">
    <source>
        <dbReference type="SAM" id="Phobius"/>
    </source>
</evidence>
<dbReference type="RefSeq" id="XP_013437386.1">
    <property type="nucleotide sequence ID" value="XM_013581932.1"/>
</dbReference>
<name>U6N2C5_9EIME</name>
<feature type="region of interest" description="Disordered" evidence="1">
    <location>
        <begin position="190"/>
        <end position="212"/>
    </location>
</feature>
<feature type="compositionally biased region" description="Basic and acidic residues" evidence="1">
    <location>
        <begin position="352"/>
        <end position="370"/>
    </location>
</feature>
<feature type="compositionally biased region" description="Polar residues" evidence="1">
    <location>
        <begin position="196"/>
        <end position="212"/>
    </location>
</feature>
<accession>U6N2C5</accession>
<evidence type="ECO:0000313" key="3">
    <source>
        <dbReference type="EMBL" id="CDJ68919.1"/>
    </source>
</evidence>
<feature type="compositionally biased region" description="Polar residues" evidence="1">
    <location>
        <begin position="312"/>
        <end position="322"/>
    </location>
</feature>
<reference evidence="3" key="1">
    <citation type="submission" date="2013-10" db="EMBL/GenBank/DDBJ databases">
        <title>Genomic analysis of the causative agents of coccidiosis in chickens.</title>
        <authorList>
            <person name="Reid A.J."/>
            <person name="Blake D."/>
            <person name="Billington K."/>
            <person name="Browne H."/>
            <person name="Dunn M."/>
            <person name="Hung S."/>
            <person name="Kawahara F."/>
            <person name="Miranda-Saavedra D."/>
            <person name="Mourier T."/>
            <person name="Nagra H."/>
            <person name="Otto T.D."/>
            <person name="Rawlings N."/>
            <person name="Sanchez A."/>
            <person name="Sanders M."/>
            <person name="Subramaniam C."/>
            <person name="Tay Y."/>
            <person name="Dear P."/>
            <person name="Doerig C."/>
            <person name="Gruber A."/>
            <person name="Parkinson J."/>
            <person name="Shirley M."/>
            <person name="Wan K.L."/>
            <person name="Berriman M."/>
            <person name="Tomley F."/>
            <person name="Pain A."/>
        </authorList>
    </citation>
    <scope>NUCLEOTIDE SEQUENCE [LARGE SCALE GENOMIC DNA]</scope>
    <source>
        <strain evidence="3">Houghton</strain>
    </source>
</reference>
<feature type="region of interest" description="Disordered" evidence="1">
    <location>
        <begin position="628"/>
        <end position="651"/>
    </location>
</feature>
<keyword evidence="2" id="KW-1133">Transmembrane helix</keyword>
<dbReference type="Proteomes" id="UP000030754">
    <property type="component" value="Unassembled WGS sequence"/>
</dbReference>
<dbReference type="AlphaFoldDB" id="U6N2C5"/>
<dbReference type="EMBL" id="HG725619">
    <property type="protein sequence ID" value="CDJ68919.1"/>
    <property type="molecule type" value="Genomic_DNA"/>
</dbReference>
<keyword evidence="2" id="KW-0472">Membrane</keyword>
<protein>
    <recommendedName>
        <fullName evidence="5">Transmembrane protein</fullName>
    </recommendedName>
</protein>
<feature type="compositionally biased region" description="Polar residues" evidence="1">
    <location>
        <begin position="642"/>
        <end position="651"/>
    </location>
</feature>
<dbReference type="VEuPathDB" id="ToxoDB:ENH_00060140"/>
<evidence type="ECO:0000313" key="4">
    <source>
        <dbReference type="Proteomes" id="UP000030754"/>
    </source>
</evidence>
<proteinExistence type="predicted"/>
<keyword evidence="4" id="KW-1185">Reference proteome</keyword>
<dbReference type="GeneID" id="25476154"/>
<gene>
    <name evidence="3" type="ORF">ENH_00060140</name>
</gene>
<reference evidence="3" key="2">
    <citation type="submission" date="2013-10" db="EMBL/GenBank/DDBJ databases">
        <authorList>
            <person name="Aslett M."/>
        </authorList>
    </citation>
    <scope>NUCLEOTIDE SEQUENCE [LARGE SCALE GENOMIC DNA]</scope>
    <source>
        <strain evidence="3">Houghton</strain>
    </source>
</reference>
<sequence length="651" mass="70688">MSRASDPPASFRSPPTRHNFGGISFLQHTQHGGTLHSSSGVSRSRPRLTVVAFHKARVVLLSVLAAVAITLGCFRALYGWAGNRPAPRQLAASFPRTNDDPELSAILDMCLDMEEERGSSTQVGMVPPLQGHIPSPGIPPASRPHQPPLQKWDDEPARWLINTVEVAESGLAVERLQYSLTISISEPSEGGYSTAGAHTQSHVPSWAGSSASSDDVALKSSVDIAKGAHAGGDTALDSSSRVLYEAHSTTGAHTQSDVPSWAGSWASSVDIALKSSVDIAKGAHAGGDTALDSSSRVFYEAHSKVEEHPLSEATQRGSSSAHQAFGDTASSRKRRFDESDLSDPQSPVAHQEGVEEKKAKENAPTRHEEAPEVMNKSSGFGGPLHGISPGELLQSVVLGSYEGRQVSSNRRSSEVSDSGSEESEELFAKHPFYKLPKLAPDLETNIFCEKAAFSRSNLSGHTSLLLMGIRSILKAEWVSEAKAKKLACDTERVVCNLFYLQREPVSHYIASRAVITLGQRFLLLDALVSALSVLSPVVNASAWWSKLVTVIPSEVPFNPSHTTFERTRQYEALSNRLIVAIESLKNGTRLGPRETVELKRDLLCRKDSPPWFKKRRWGYWREDDEMELKSSKESSCGKPAPTQVSDSSWSQ</sequence>
<keyword evidence="2" id="KW-0812">Transmembrane</keyword>
<evidence type="ECO:0000256" key="1">
    <source>
        <dbReference type="SAM" id="MobiDB-lite"/>
    </source>
</evidence>
<dbReference type="OrthoDB" id="347684at2759"/>
<organism evidence="3 4">
    <name type="scientific">Eimeria necatrix</name>
    <dbReference type="NCBI Taxonomy" id="51315"/>
    <lineage>
        <taxon>Eukaryota</taxon>
        <taxon>Sar</taxon>
        <taxon>Alveolata</taxon>
        <taxon>Apicomplexa</taxon>
        <taxon>Conoidasida</taxon>
        <taxon>Coccidia</taxon>
        <taxon>Eucoccidiorida</taxon>
        <taxon>Eimeriorina</taxon>
        <taxon>Eimeriidae</taxon>
        <taxon>Eimeria</taxon>
    </lineage>
</organism>
<feature type="transmembrane region" description="Helical" evidence="2">
    <location>
        <begin position="58"/>
        <end position="78"/>
    </location>
</feature>